<dbReference type="InterPro" id="IPR034085">
    <property type="entry name" value="TOG"/>
</dbReference>
<name>A0A336LQB6_CULSO</name>
<proteinExistence type="predicted"/>
<evidence type="ECO:0000256" key="1">
    <source>
        <dbReference type="SAM" id="MobiDB-lite"/>
    </source>
</evidence>
<dbReference type="OMA" id="ADVDWIC"/>
<dbReference type="EMBL" id="UFQT01000114">
    <property type="protein sequence ID" value="SSX20254.1"/>
    <property type="molecule type" value="Genomic_DNA"/>
</dbReference>
<dbReference type="VEuPathDB" id="VectorBase:CSON000902"/>
<dbReference type="SUPFAM" id="SSF48371">
    <property type="entry name" value="ARM repeat"/>
    <property type="match status" value="2"/>
</dbReference>
<feature type="compositionally biased region" description="Polar residues" evidence="1">
    <location>
        <begin position="698"/>
        <end position="721"/>
    </location>
</feature>
<gene>
    <name evidence="3" type="primary">CSON000902</name>
</gene>
<dbReference type="InterPro" id="IPR016024">
    <property type="entry name" value="ARM-type_fold"/>
</dbReference>
<feature type="region of interest" description="Disordered" evidence="1">
    <location>
        <begin position="690"/>
        <end position="723"/>
    </location>
</feature>
<dbReference type="SMART" id="SM01349">
    <property type="entry name" value="TOG"/>
    <property type="match status" value="2"/>
</dbReference>
<dbReference type="GO" id="GO:0005881">
    <property type="term" value="C:cytoplasmic microtubule"/>
    <property type="evidence" value="ECO:0007669"/>
    <property type="project" value="TreeGrafter"/>
</dbReference>
<feature type="compositionally biased region" description="Polar residues" evidence="1">
    <location>
        <begin position="1430"/>
        <end position="1444"/>
    </location>
</feature>
<dbReference type="GO" id="GO:0008017">
    <property type="term" value="F:microtubule binding"/>
    <property type="evidence" value="ECO:0007669"/>
    <property type="project" value="TreeGrafter"/>
</dbReference>
<feature type="domain" description="TOG" evidence="2">
    <location>
        <begin position="864"/>
        <end position="1079"/>
    </location>
</feature>
<dbReference type="InterPro" id="IPR024395">
    <property type="entry name" value="CLASP_N_dom"/>
</dbReference>
<dbReference type="GO" id="GO:0005929">
    <property type="term" value="C:cilium"/>
    <property type="evidence" value="ECO:0007669"/>
    <property type="project" value="TreeGrafter"/>
</dbReference>
<dbReference type="GO" id="GO:0000226">
    <property type="term" value="P:microtubule cytoskeleton organization"/>
    <property type="evidence" value="ECO:0007669"/>
    <property type="project" value="UniProtKB-ARBA"/>
</dbReference>
<dbReference type="Gene3D" id="1.25.10.10">
    <property type="entry name" value="Leucine-rich Repeat Variant"/>
    <property type="match status" value="3"/>
</dbReference>
<dbReference type="InterPro" id="IPR011989">
    <property type="entry name" value="ARM-like"/>
</dbReference>
<accession>A0A336LQB6</accession>
<dbReference type="PANTHER" id="PTHR21567">
    <property type="entry name" value="CLASP"/>
    <property type="match status" value="1"/>
</dbReference>
<reference evidence="3" key="1">
    <citation type="submission" date="2018-07" db="EMBL/GenBank/DDBJ databases">
        <authorList>
            <person name="Quirk P.G."/>
            <person name="Krulwich T.A."/>
        </authorList>
    </citation>
    <scope>NUCLEOTIDE SEQUENCE</scope>
</reference>
<feature type="domain" description="TOG" evidence="2">
    <location>
        <begin position="1658"/>
        <end position="1885"/>
    </location>
</feature>
<organism evidence="3">
    <name type="scientific">Culicoides sonorensis</name>
    <name type="common">Biting midge</name>
    <dbReference type="NCBI Taxonomy" id="179676"/>
    <lineage>
        <taxon>Eukaryota</taxon>
        <taxon>Metazoa</taxon>
        <taxon>Ecdysozoa</taxon>
        <taxon>Arthropoda</taxon>
        <taxon>Hexapoda</taxon>
        <taxon>Insecta</taxon>
        <taxon>Pterygota</taxon>
        <taxon>Neoptera</taxon>
        <taxon>Endopterygota</taxon>
        <taxon>Diptera</taxon>
        <taxon>Nematocera</taxon>
        <taxon>Chironomoidea</taxon>
        <taxon>Ceratopogonidae</taxon>
        <taxon>Ceratopogoninae</taxon>
        <taxon>Culicoides</taxon>
        <taxon>Monoculicoides</taxon>
    </lineage>
</organism>
<dbReference type="PANTHER" id="PTHR21567:SF87">
    <property type="entry name" value="CRESCERIN-LIKE PROTEIN CHE-12"/>
    <property type="match status" value="1"/>
</dbReference>
<evidence type="ECO:0000259" key="2">
    <source>
        <dbReference type="SMART" id="SM01349"/>
    </source>
</evidence>
<dbReference type="Pfam" id="PF12348">
    <property type="entry name" value="CLASP_N"/>
    <property type="match status" value="1"/>
</dbReference>
<feature type="region of interest" description="Disordered" evidence="1">
    <location>
        <begin position="1430"/>
        <end position="1456"/>
    </location>
</feature>
<sequence length="1885" mass="214457">MFSRMKQLSRFYTNGSPEGNSDASSSSSIVPFSRNSNEKYNKGLQVLQLTPVWEHIIRTRQLPVDLNVAEVFDELNERLHDPEWQVRQHALRVLVDLLIVIGDDADMYFSPLIAPLVENLGHDAPSIRKAALDSLRIYIANTNLPETIMLEILEAGLEGETGACAGPRYIIGVILSIPSLIQPVLLTSKRSFVLRTVFNVLENRMLQIQYQEIVLKVLIKIKEMIGEKEFNATLPMLMKRDFELLCKVYQVHNSSGNNGNLKKNESAQKSLNYMLEERHQVPSYSIVPSEPRQVVQSSKEFSKYSLCMNNTFDMRDSNIDNLNKPSSFEVIEEPNQNYIQVNPNKYLKKDIMNIKDKCTPIQNVYSCNNEEKIDESDTLHIYNVNTENFKPTKQISKIKNLQNEIDEYLTTNNNTMENSSEPLWRNGKPKSANIVSHETPSTNFNNGENIFMSKQHEKRCFSATSSKARIVEERKLRPSSHTSHVFELTNKDEGKVIMETEIKLSKDTAVTMRIFETPVEESDSKIDSKICENLEFEIDLEGLDDEEKKNLSVNIVTPQFSGEDSNTKKGKDENDEIINQSFESNKHAPEKIETNHNQNNKSFIVKDLTKELKTYLVQSPEKNCSTNESLKFQDKNDSFVIQDAEDISESENYLKTRRVTFGGEIIKMRTPDTAAENSDSDMQISSKVMFNEPRNKSPDISSDSSTQNNNENKPFTSTYKRPNTAHADMRFVASPAIFTFPPTSSSDADHSSPTRKTFINRSKSATTFRTSRRNSLTVLEQRLSPQPAKEVTILHDLQRTPSPSPTRMLTRNHYGSCDSIINRHRNLAIQTSFENPSGLLTEATQTSFDKATSDENSNDSSEGSIEKSWESIGVVSSTVLKNLKSQEHRLRAHGFSKLEEALKSSDALSHIQPHLPSLLKALLHVEEHPEIIQQKHRIVTNLILRLPLENLEKNFGFILTGIIKQSGSSSNLVAKSMMTRLPTAAIVTKILSDEFLYNRSSKFKENALKMILFALTIFPSTYFDLGTCVKQAANLAMDRKKRVRQAALDVLAILGQISSNKLVIDIIMEVVKYKVDGDTFISAVRQRLSRKILPVVESDGEVTYALQLPISKWQQSANNYGADIDWICADSGSSSPTGVKKRKSEWSKNKKQTYINVSSNQNKFKKSTASFSTLDIIPHSEEHFCSRNQSRSFPELNNWKNKSDTSFLQIPLKPSTPVRLPQMPQTDVEFSNYYTGTIPKKLIQLHDSENSIFPDIQTSTSKQLKGILVKSLLNFLQKKASDTKIKMYNQTDVMTIEYLYKKRSIVADIDNRKQDVSMWHGKKLLNSDNATKIKKENQKLNNDGNDVLTSCLSDIFKYCCICTVRKRKNVANISAIPSSVQYSVEHTTMHTFTIPIFKFGRKSQNLASHGQVETQDDTKKQSPKHLSNYINRSYNSPNHSYQRTNNKKLNEDSDDSTATHIIEKSEIFNDHGRPRSSINYKKDSVKTTKPEFENDQQKELKFAVEIEPIEQVTIKTPPLTPITYIKSHTPSPFKSTTPPPISPINVKCLKDETINENLVTELSMQQIKGSPSKLSNQFSNKQPIHSDDSEFTPIPFIPNIHDSNTSIQDSYESTTDNEQYRKPFIKTHKKLKHSTPASAENLKKKKFDDSFSNKYTEKSEKPRDLIVKCFVQLQSSNWEEIIQGIENFVLLFKKHPDIVDANLHLMTIELGKQIKNLRSQVARAACQAAADLFQTHRKTIEPEAEELTSNLLHRTSDTNKFLRNDAIRAIEIMTENLPPSKVIHILCFKGATHHNGLVRCATAKLLNKFVNKLGGERIYTMNRETRDKLILTCANLLMEGSLETRNYTKDIFRSISCHPNYSKILVDVIPPRIYRNIEKALKSLR</sequence>
<protein>
    <submittedName>
        <fullName evidence="3">CSON000902 protein</fullName>
    </submittedName>
</protein>
<evidence type="ECO:0000313" key="3">
    <source>
        <dbReference type="EMBL" id="SSX20254.1"/>
    </source>
</evidence>